<keyword evidence="7" id="KW-0934">Plastid</keyword>
<dbReference type="GO" id="GO:0005829">
    <property type="term" value="C:cytosol"/>
    <property type="evidence" value="ECO:0007669"/>
    <property type="project" value="TreeGrafter"/>
</dbReference>
<evidence type="ECO:0000256" key="2">
    <source>
        <dbReference type="ARBA" id="ARBA00004229"/>
    </source>
</evidence>
<dbReference type="PANTHER" id="PTHR11458">
    <property type="entry name" value="DELTA-AMINOLEVULINIC ACID DEHYDRATASE"/>
    <property type="match status" value="1"/>
</dbReference>
<evidence type="ECO:0000256" key="4">
    <source>
        <dbReference type="ARBA" id="ARBA00008055"/>
    </source>
</evidence>
<keyword evidence="13 17" id="KW-0456">Lyase</keyword>
<keyword evidence="21" id="KW-1185">Reference proteome</keyword>
<evidence type="ECO:0000256" key="15">
    <source>
        <dbReference type="ARBA" id="ARBA00025628"/>
    </source>
</evidence>
<keyword evidence="12" id="KW-0149">Chlorophyll biosynthesis</keyword>
<dbReference type="SUPFAM" id="SSF51569">
    <property type="entry name" value="Aldolase"/>
    <property type="match status" value="1"/>
</dbReference>
<evidence type="ECO:0000256" key="18">
    <source>
        <dbReference type="RuleBase" id="RU004161"/>
    </source>
</evidence>
<comment type="similarity">
    <text evidence="4 18">Belongs to the ALAD family.</text>
</comment>
<evidence type="ECO:0000256" key="19">
    <source>
        <dbReference type="SAM" id="MobiDB-lite"/>
    </source>
</evidence>
<evidence type="ECO:0000256" key="5">
    <source>
        <dbReference type="ARBA" id="ARBA00022528"/>
    </source>
</evidence>
<dbReference type="InterPro" id="IPR001731">
    <property type="entry name" value="ALAD"/>
</dbReference>
<dbReference type="InterPro" id="IPR030656">
    <property type="entry name" value="ALAD_AS"/>
</dbReference>
<feature type="region of interest" description="Disordered" evidence="19">
    <location>
        <begin position="72"/>
        <end position="103"/>
    </location>
</feature>
<evidence type="ECO:0000256" key="16">
    <source>
        <dbReference type="ARBA" id="ARBA00047651"/>
    </source>
</evidence>
<evidence type="ECO:0000256" key="12">
    <source>
        <dbReference type="ARBA" id="ARBA00023171"/>
    </source>
</evidence>
<keyword evidence="8" id="KW-0479">Metal-binding</keyword>
<dbReference type="OrthoDB" id="1530at2759"/>
<name>A0A6A1WAN1_9ROSI</name>
<dbReference type="GO" id="GO:0009507">
    <property type="term" value="C:chloroplast"/>
    <property type="evidence" value="ECO:0007669"/>
    <property type="project" value="UniProtKB-SubCell"/>
</dbReference>
<evidence type="ECO:0000256" key="6">
    <source>
        <dbReference type="ARBA" id="ARBA00022533"/>
    </source>
</evidence>
<evidence type="ECO:0000313" key="21">
    <source>
        <dbReference type="Proteomes" id="UP000516437"/>
    </source>
</evidence>
<dbReference type="GO" id="GO:0006782">
    <property type="term" value="P:protoporphyrinogen IX biosynthetic process"/>
    <property type="evidence" value="ECO:0007669"/>
    <property type="project" value="UniProtKB-UniPathway"/>
</dbReference>
<proteinExistence type="inferred from homology"/>
<evidence type="ECO:0000256" key="9">
    <source>
        <dbReference type="ARBA" id="ARBA00022842"/>
    </source>
</evidence>
<evidence type="ECO:0000256" key="17">
    <source>
        <dbReference type="RuleBase" id="RU000515"/>
    </source>
</evidence>
<dbReference type="PRINTS" id="PR00144">
    <property type="entry name" value="DALDHYDRTASE"/>
</dbReference>
<comment type="caution">
    <text evidence="20">The sequence shown here is derived from an EMBL/GenBank/DDBJ whole genome shotgun (WGS) entry which is preliminary data.</text>
</comment>
<comment type="cofactor">
    <cofactor evidence="1">
        <name>Mg(2+)</name>
        <dbReference type="ChEBI" id="CHEBI:18420"/>
    </cofactor>
</comment>
<dbReference type="CDD" id="cd04823">
    <property type="entry name" value="ALAD_PBGS_aspartate_rich"/>
    <property type="match status" value="1"/>
</dbReference>
<dbReference type="PANTHER" id="PTHR11458:SF0">
    <property type="entry name" value="DELTA-AMINOLEVULINIC ACID DEHYDRATASE"/>
    <property type="match status" value="1"/>
</dbReference>
<evidence type="ECO:0000256" key="7">
    <source>
        <dbReference type="ARBA" id="ARBA00022640"/>
    </source>
</evidence>
<dbReference type="FunFam" id="3.20.20.70:FF:000101">
    <property type="entry name" value="Delta-aminolevulinic acid dehydratase"/>
    <property type="match status" value="1"/>
</dbReference>
<keyword evidence="10" id="KW-0809">Transit peptide</keyword>
<dbReference type="EMBL" id="RXIC02000021">
    <property type="protein sequence ID" value="KAB1221077.1"/>
    <property type="molecule type" value="Genomic_DNA"/>
</dbReference>
<sequence>MASSIFNAPCNIQAIKGLDRNSKFNCVKIAVKVRPPRTVVVRASERHDRPTEKRGLSDAECEAAVVAGNVPEAPPVPPKPAAPAGTPVVPSLPLNRRPRRNRKSPVLRAAFQETHLSPANFVYPLFIHEGEEDTPIGAMPGCYRLGWRHGLVEEVAKARDVGVNSIVLFPKVPDALKSPTGDEAYNDNGLVPRAIRLLKDKYPDLVIYTDVALDPYSSDGHDGIVREDGVILNDETVYQLCKQAVSQARAGADVVSPSDMMDGRVGAIRDALDAEGFQDVSIMSYTAKYASSFYGPFREALDSNPRFGDKKTYQMNPANYREALVETHEDESEGADILLVKPGLPYLDIIRLLRDNSSLPIAAYQTIFVLNSPLVKDFEIVCSTIFVILEVSGEYSMIKAGGALKMIDEERVMMESLMCLRRAGADIILTYFAVQAARSLCGEKR</sequence>
<keyword evidence="5" id="KW-0150">Chloroplast</keyword>
<dbReference type="GO" id="GO:0008270">
    <property type="term" value="F:zinc ion binding"/>
    <property type="evidence" value="ECO:0007669"/>
    <property type="project" value="TreeGrafter"/>
</dbReference>
<evidence type="ECO:0000313" key="20">
    <source>
        <dbReference type="EMBL" id="KAB1221077.1"/>
    </source>
</evidence>
<feature type="compositionally biased region" description="Low complexity" evidence="19">
    <location>
        <begin position="82"/>
        <end position="95"/>
    </location>
</feature>
<feature type="compositionally biased region" description="Pro residues" evidence="19">
    <location>
        <begin position="72"/>
        <end position="81"/>
    </location>
</feature>
<keyword evidence="9" id="KW-0460">Magnesium</keyword>
<dbReference type="UniPathway" id="UPA00251">
    <property type="reaction ID" value="UER00318"/>
</dbReference>
<evidence type="ECO:0000256" key="1">
    <source>
        <dbReference type="ARBA" id="ARBA00001946"/>
    </source>
</evidence>
<evidence type="ECO:0000256" key="11">
    <source>
        <dbReference type="ARBA" id="ARBA00023133"/>
    </source>
</evidence>
<accession>A0A6A1WAN1</accession>
<comment type="subcellular location">
    <subcellularLocation>
        <location evidence="2">Plastid</location>
        <location evidence="2">Chloroplast</location>
    </subcellularLocation>
</comment>
<dbReference type="GO" id="GO:0015995">
    <property type="term" value="P:chlorophyll biosynthetic process"/>
    <property type="evidence" value="ECO:0007669"/>
    <property type="project" value="UniProtKB-KW"/>
</dbReference>
<dbReference type="GO" id="GO:0004655">
    <property type="term" value="F:porphobilinogen synthase activity"/>
    <property type="evidence" value="ECO:0007669"/>
    <property type="project" value="UniProtKB-EC"/>
</dbReference>
<evidence type="ECO:0000256" key="14">
    <source>
        <dbReference type="ARBA" id="ARBA00023244"/>
    </source>
</evidence>
<comment type="catalytic activity">
    <reaction evidence="16 17">
        <text>2 5-aminolevulinate = porphobilinogen + 2 H2O + H(+)</text>
        <dbReference type="Rhea" id="RHEA:24064"/>
        <dbReference type="ChEBI" id="CHEBI:15377"/>
        <dbReference type="ChEBI" id="CHEBI:15378"/>
        <dbReference type="ChEBI" id="CHEBI:58126"/>
        <dbReference type="ChEBI" id="CHEBI:356416"/>
        <dbReference type="EC" id="4.2.1.24"/>
    </reaction>
</comment>
<evidence type="ECO:0000256" key="8">
    <source>
        <dbReference type="ARBA" id="ARBA00022723"/>
    </source>
</evidence>
<comment type="pathway">
    <text evidence="3">Porphyrin-containing compound metabolism; protoporphyrin-IX biosynthesis; coproporphyrinogen-III from 5-aminolevulinate: step 1/4.</text>
</comment>
<protein>
    <recommendedName>
        <fullName evidence="17">Delta-aminolevulinic acid dehydratase</fullName>
        <ecNumber evidence="17">4.2.1.24</ecNumber>
    </recommendedName>
</protein>
<dbReference type="Pfam" id="PF00490">
    <property type="entry name" value="ALAD"/>
    <property type="match status" value="2"/>
</dbReference>
<evidence type="ECO:0000256" key="10">
    <source>
        <dbReference type="ARBA" id="ARBA00022946"/>
    </source>
</evidence>
<dbReference type="NCBIfam" id="NF006762">
    <property type="entry name" value="PRK09283.1"/>
    <property type="match status" value="1"/>
</dbReference>
<reference evidence="20 21" key="1">
    <citation type="journal article" date="2019" name="Plant Biotechnol. J.">
        <title>The red bayberry genome and genetic basis of sex determination.</title>
        <authorList>
            <person name="Jia H.M."/>
            <person name="Jia H.J."/>
            <person name="Cai Q.L."/>
            <person name="Wang Y."/>
            <person name="Zhao H.B."/>
            <person name="Yang W.F."/>
            <person name="Wang G.Y."/>
            <person name="Li Y.H."/>
            <person name="Zhan D.L."/>
            <person name="Shen Y.T."/>
            <person name="Niu Q.F."/>
            <person name="Chang L."/>
            <person name="Qiu J."/>
            <person name="Zhao L."/>
            <person name="Xie H.B."/>
            <person name="Fu W.Y."/>
            <person name="Jin J."/>
            <person name="Li X.W."/>
            <person name="Jiao Y."/>
            <person name="Zhou C.C."/>
            <person name="Tu T."/>
            <person name="Chai C.Y."/>
            <person name="Gao J.L."/>
            <person name="Fan L.J."/>
            <person name="van de Weg E."/>
            <person name="Wang J.Y."/>
            <person name="Gao Z.S."/>
        </authorList>
    </citation>
    <scope>NUCLEOTIDE SEQUENCE [LARGE SCALE GENOMIC DNA]</scope>
    <source>
        <tissue evidence="20">Leaves</tissue>
    </source>
</reference>
<gene>
    <name evidence="20" type="ORF">CJ030_MR3G018938</name>
</gene>
<dbReference type="SMART" id="SM01004">
    <property type="entry name" value="ALAD"/>
    <property type="match status" value="1"/>
</dbReference>
<keyword evidence="6" id="KW-0021">Allosteric enzyme</keyword>
<evidence type="ECO:0000256" key="13">
    <source>
        <dbReference type="ARBA" id="ARBA00023239"/>
    </source>
</evidence>
<dbReference type="EC" id="4.2.1.24" evidence="17"/>
<comment type="function">
    <text evidence="15">Catalyzes an early step in the biosynthesis of tetrapyrroles. Binds two molecules of 5-aminolevulinate per subunit, each at a distinct site, and catalyzes their condensation to form porphobilinogen.</text>
</comment>
<comment type="subunit">
    <text evidence="17">Homooctamer.</text>
</comment>
<dbReference type="Proteomes" id="UP000516437">
    <property type="component" value="Chromosome 3"/>
</dbReference>
<dbReference type="InterPro" id="IPR013785">
    <property type="entry name" value="Aldolase_TIM"/>
</dbReference>
<dbReference type="AlphaFoldDB" id="A0A6A1WAN1"/>
<dbReference type="Gene3D" id="3.20.20.70">
    <property type="entry name" value="Aldolase class I"/>
    <property type="match status" value="1"/>
</dbReference>
<organism evidence="20 21">
    <name type="scientific">Morella rubra</name>
    <name type="common">Chinese bayberry</name>
    <dbReference type="NCBI Taxonomy" id="262757"/>
    <lineage>
        <taxon>Eukaryota</taxon>
        <taxon>Viridiplantae</taxon>
        <taxon>Streptophyta</taxon>
        <taxon>Embryophyta</taxon>
        <taxon>Tracheophyta</taxon>
        <taxon>Spermatophyta</taxon>
        <taxon>Magnoliopsida</taxon>
        <taxon>eudicotyledons</taxon>
        <taxon>Gunneridae</taxon>
        <taxon>Pentapetalae</taxon>
        <taxon>rosids</taxon>
        <taxon>fabids</taxon>
        <taxon>Fagales</taxon>
        <taxon>Myricaceae</taxon>
        <taxon>Morella</taxon>
    </lineage>
</organism>
<dbReference type="PROSITE" id="PS00169">
    <property type="entry name" value="D_ALA_DEHYDRATASE"/>
    <property type="match status" value="1"/>
</dbReference>
<keyword evidence="11" id="KW-0350">Heme biosynthesis</keyword>
<keyword evidence="14 17" id="KW-0627">Porphyrin biosynthesis</keyword>
<evidence type="ECO:0000256" key="3">
    <source>
        <dbReference type="ARBA" id="ARBA00004694"/>
    </source>
</evidence>